<evidence type="ECO:0000313" key="1">
    <source>
        <dbReference type="EMBL" id="CAG8759862.1"/>
    </source>
</evidence>
<comment type="caution">
    <text evidence="1">The sequence shown here is derived from an EMBL/GenBank/DDBJ whole genome shotgun (WGS) entry which is preliminary data.</text>
</comment>
<dbReference type="Proteomes" id="UP000789920">
    <property type="component" value="Unassembled WGS sequence"/>
</dbReference>
<proteinExistence type="predicted"/>
<reference evidence="1" key="1">
    <citation type="submission" date="2021-06" db="EMBL/GenBank/DDBJ databases">
        <authorList>
            <person name="Kallberg Y."/>
            <person name="Tangrot J."/>
            <person name="Rosling A."/>
        </authorList>
    </citation>
    <scope>NUCLEOTIDE SEQUENCE</scope>
    <source>
        <strain evidence="1">MA461A</strain>
    </source>
</reference>
<organism evidence="1 2">
    <name type="scientific">Racocetra persica</name>
    <dbReference type="NCBI Taxonomy" id="160502"/>
    <lineage>
        <taxon>Eukaryota</taxon>
        <taxon>Fungi</taxon>
        <taxon>Fungi incertae sedis</taxon>
        <taxon>Mucoromycota</taxon>
        <taxon>Glomeromycotina</taxon>
        <taxon>Glomeromycetes</taxon>
        <taxon>Diversisporales</taxon>
        <taxon>Gigasporaceae</taxon>
        <taxon>Racocetra</taxon>
    </lineage>
</organism>
<protein>
    <submittedName>
        <fullName evidence="1">28774_t:CDS:1</fullName>
    </submittedName>
</protein>
<sequence>RSHEDGAYFFARVFRDLVLDENFVAFRWNFLAFFFQALKDWSWERDAKKLEELEKKIVTTFQLGKALENTKKFVKVSNAVRVFLNCFSAAVIITLAAVTSSEEAKKTFCVAVYAVESFVIALNVSFLNTGIVFFLNIFFATVNAAFTNLSAFDVYKEDFKGFLVFALYVLNVLMVVVKFVFYTFIIAVKLVAILAKDHKEFFAVFAANVAALAAYWSYQKIT</sequence>
<accession>A0ACA9QN43</accession>
<dbReference type="EMBL" id="CAJVQC010035785">
    <property type="protein sequence ID" value="CAG8759862.1"/>
    <property type="molecule type" value="Genomic_DNA"/>
</dbReference>
<evidence type="ECO:0000313" key="2">
    <source>
        <dbReference type="Proteomes" id="UP000789920"/>
    </source>
</evidence>
<feature type="non-terminal residue" evidence="1">
    <location>
        <position position="1"/>
    </location>
</feature>
<name>A0ACA9QN43_9GLOM</name>
<gene>
    <name evidence="1" type="ORF">RPERSI_LOCUS15112</name>
</gene>
<keyword evidence="2" id="KW-1185">Reference proteome</keyword>